<dbReference type="InterPro" id="IPR011104">
    <property type="entry name" value="Hpr_kin/Pase_C"/>
</dbReference>
<dbReference type="RefSeq" id="WP_017181078.1">
    <property type="nucleotide sequence ID" value="NZ_CP022745.1"/>
</dbReference>
<dbReference type="AlphaFoldDB" id="A0A249MTK5"/>
<evidence type="ECO:0000313" key="2">
    <source>
        <dbReference type="EMBL" id="ASY44622.1"/>
    </source>
</evidence>
<dbReference type="CDD" id="cd01918">
    <property type="entry name" value="HprK_C"/>
    <property type="match status" value="1"/>
</dbReference>
<gene>
    <name evidence="2" type="ORF">CJD35_09305</name>
</gene>
<dbReference type="GO" id="GO:0000155">
    <property type="term" value="F:phosphorelay sensor kinase activity"/>
    <property type="evidence" value="ECO:0007669"/>
    <property type="project" value="InterPro"/>
</dbReference>
<reference evidence="2 3" key="1">
    <citation type="submission" date="2017-08" db="EMBL/GenBank/DDBJ databases">
        <title>Whole Genome Sequence of Sphingobium hydrophobicum C1: Insights into Adaption to the Electronic-waste Contaminated Sediment.</title>
        <authorList>
            <person name="Song D."/>
            <person name="Chen X."/>
            <person name="Xu M."/>
        </authorList>
    </citation>
    <scope>NUCLEOTIDE SEQUENCE [LARGE SCALE GENOMIC DNA]</scope>
    <source>
        <strain evidence="2 3">C1</strain>
    </source>
</reference>
<evidence type="ECO:0000259" key="1">
    <source>
        <dbReference type="Pfam" id="PF07475"/>
    </source>
</evidence>
<dbReference type="GO" id="GO:0005524">
    <property type="term" value="F:ATP binding"/>
    <property type="evidence" value="ECO:0007669"/>
    <property type="project" value="InterPro"/>
</dbReference>
<dbReference type="SUPFAM" id="SSF53795">
    <property type="entry name" value="PEP carboxykinase-like"/>
    <property type="match status" value="1"/>
</dbReference>
<dbReference type="InterPro" id="IPR027417">
    <property type="entry name" value="P-loop_NTPase"/>
</dbReference>
<proteinExistence type="predicted"/>
<protein>
    <submittedName>
        <fullName evidence="2">Aldolase</fullName>
    </submittedName>
</protein>
<dbReference type="KEGG" id="shyd:CJD35_09305"/>
<dbReference type="Pfam" id="PF07475">
    <property type="entry name" value="Hpr_kinase_C"/>
    <property type="match status" value="1"/>
</dbReference>
<dbReference type="Gene3D" id="3.40.50.300">
    <property type="entry name" value="P-loop containing nucleotide triphosphate hydrolases"/>
    <property type="match status" value="1"/>
</dbReference>
<accession>A0A249MTK5</accession>
<feature type="domain" description="HPr kinase/phosphorylase C-terminal" evidence="1">
    <location>
        <begin position="7"/>
        <end position="121"/>
    </location>
</feature>
<dbReference type="GO" id="GO:0006109">
    <property type="term" value="P:regulation of carbohydrate metabolic process"/>
    <property type="evidence" value="ECO:0007669"/>
    <property type="project" value="InterPro"/>
</dbReference>
<organism evidence="2 3">
    <name type="scientific">Sphingobium xenophagum</name>
    <dbReference type="NCBI Taxonomy" id="121428"/>
    <lineage>
        <taxon>Bacteria</taxon>
        <taxon>Pseudomonadati</taxon>
        <taxon>Pseudomonadota</taxon>
        <taxon>Alphaproteobacteria</taxon>
        <taxon>Sphingomonadales</taxon>
        <taxon>Sphingomonadaceae</taxon>
        <taxon>Sphingobium</taxon>
    </lineage>
</organism>
<evidence type="ECO:0000313" key="3">
    <source>
        <dbReference type="Proteomes" id="UP000217141"/>
    </source>
</evidence>
<dbReference type="PANTHER" id="PTHR30305:SF1">
    <property type="entry name" value="HPR KINASE_PHOSPHORYLASE"/>
    <property type="match status" value="1"/>
</dbReference>
<dbReference type="Proteomes" id="UP000217141">
    <property type="component" value="Chromosome I"/>
</dbReference>
<sequence>MPRALSSETLHATSVAIGGRAVLLCGVSGIGKSDLALRLIDRGAVLISDDYTLVKRVDGQLVATAPATIIGKMEVRGLGIVAMPHVADVPVALIVDLFDKVDRMPLEPVMRTVAGINVRVVKIAPLEASAPIKVELALRMPDRGADTP</sequence>
<name>A0A249MTK5_SPHXE</name>
<dbReference type="EMBL" id="CP022745">
    <property type="protein sequence ID" value="ASY44622.1"/>
    <property type="molecule type" value="Genomic_DNA"/>
</dbReference>
<dbReference type="PANTHER" id="PTHR30305">
    <property type="entry name" value="PROTEIN YJDM-RELATED"/>
    <property type="match status" value="1"/>
</dbReference>